<dbReference type="EMBL" id="SRLO01001555">
    <property type="protein sequence ID" value="TNN36914.1"/>
    <property type="molecule type" value="Genomic_DNA"/>
</dbReference>
<accession>A0A4Z2F7X4</accession>
<sequence length="539" mass="58966">MRPAQGLSSTPVTGPGDGYRAFGFDSRSLQRKTTPGNQWHQQLSYGLTGKRPPKLYLVRVPIPLTWEDVGRPVVVPLSGRCASTAVRIMQGYDATKPGSRPAGVEDVNPAPECQWLKTAISRKPGKTSEGEISGIPVRPGPLRWCRCGNGTGQQLGLGDCMMHEGEPFGRRLGETYNMEVESASGPQVIVVYPSPLHTVVHHIAMKRMWWACGNHAYPVLPHNFNGCCGMAMLKLPYQAAEVALERTQNDTAGVTHAREKRSRAQFHTIKAFHFRISLGEKWGIGLFPFYGVPFLANHIDNITYTLQEFANETIQGFQFLSDSLRSQRLALLQHEAALDFLLAKEGGLCAALYPNETGTCYTLAGDVTANMTHVIHTLKTIAQAFGPSEQAGVAHMGASWWNMGQGGWQGMMTILISTLIPVVLMVIGGLLLTTCLRSLIHRLVGGRGQHSVQACPEVAVCNTRGPVAETGFHGVGESLRPDSPGGEAQRKAYQTVLPHWEAGKSTFPPGRGQPSYHDVLKKLEEVSARDTRRPDRYTK</sequence>
<name>A0A4Z2F7X4_9TELE</name>
<dbReference type="Proteomes" id="UP000314294">
    <property type="component" value="Unassembled WGS sequence"/>
</dbReference>
<dbReference type="PANTHER" id="PTHR10424">
    <property type="entry name" value="VIRAL ENVELOPE PROTEIN"/>
    <property type="match status" value="1"/>
</dbReference>
<keyword evidence="2" id="KW-0472">Membrane</keyword>
<dbReference type="SUPFAM" id="SSF58069">
    <property type="entry name" value="Virus ectodomain"/>
    <property type="match status" value="1"/>
</dbReference>
<dbReference type="InterPro" id="IPR018154">
    <property type="entry name" value="TLV/ENV_coat_polyprotein"/>
</dbReference>
<gene>
    <name evidence="3" type="primary">ERV3-1_1</name>
    <name evidence="3" type="ORF">EYF80_052927</name>
</gene>
<comment type="caution">
    <text evidence="3">The sequence shown here is derived from an EMBL/GenBank/DDBJ whole genome shotgun (WGS) entry which is preliminary data.</text>
</comment>
<keyword evidence="2" id="KW-1133">Transmembrane helix</keyword>
<dbReference type="Gene3D" id="1.10.287.210">
    <property type="match status" value="1"/>
</dbReference>
<evidence type="ECO:0000313" key="4">
    <source>
        <dbReference type="Proteomes" id="UP000314294"/>
    </source>
</evidence>
<dbReference type="AlphaFoldDB" id="A0A4Z2F7X4"/>
<reference evidence="3 4" key="1">
    <citation type="submission" date="2019-03" db="EMBL/GenBank/DDBJ databases">
        <title>First draft genome of Liparis tanakae, snailfish: a comprehensive survey of snailfish specific genes.</title>
        <authorList>
            <person name="Kim W."/>
            <person name="Song I."/>
            <person name="Jeong J.-H."/>
            <person name="Kim D."/>
            <person name="Kim S."/>
            <person name="Ryu S."/>
            <person name="Song J.Y."/>
            <person name="Lee S.K."/>
        </authorList>
    </citation>
    <scope>NUCLEOTIDE SEQUENCE [LARGE SCALE GENOMIC DNA]</scope>
    <source>
        <tissue evidence="3">Muscle</tissue>
    </source>
</reference>
<organism evidence="3 4">
    <name type="scientific">Liparis tanakae</name>
    <name type="common">Tanaka's snailfish</name>
    <dbReference type="NCBI Taxonomy" id="230148"/>
    <lineage>
        <taxon>Eukaryota</taxon>
        <taxon>Metazoa</taxon>
        <taxon>Chordata</taxon>
        <taxon>Craniata</taxon>
        <taxon>Vertebrata</taxon>
        <taxon>Euteleostomi</taxon>
        <taxon>Actinopterygii</taxon>
        <taxon>Neopterygii</taxon>
        <taxon>Teleostei</taxon>
        <taxon>Neoteleostei</taxon>
        <taxon>Acanthomorphata</taxon>
        <taxon>Eupercaria</taxon>
        <taxon>Perciformes</taxon>
        <taxon>Cottioidei</taxon>
        <taxon>Cottales</taxon>
        <taxon>Liparidae</taxon>
        <taxon>Liparis</taxon>
    </lineage>
</organism>
<evidence type="ECO:0000313" key="3">
    <source>
        <dbReference type="EMBL" id="TNN36914.1"/>
    </source>
</evidence>
<keyword evidence="4" id="KW-1185">Reference proteome</keyword>
<feature type="compositionally biased region" description="Polar residues" evidence="1">
    <location>
        <begin position="1"/>
        <end position="12"/>
    </location>
</feature>
<keyword evidence="2" id="KW-0812">Transmembrane</keyword>
<proteinExistence type="predicted"/>
<evidence type="ECO:0000256" key="2">
    <source>
        <dbReference type="SAM" id="Phobius"/>
    </source>
</evidence>
<dbReference type="OrthoDB" id="9950230at2759"/>
<feature type="region of interest" description="Disordered" evidence="1">
    <location>
        <begin position="1"/>
        <end position="23"/>
    </location>
</feature>
<evidence type="ECO:0000256" key="1">
    <source>
        <dbReference type="SAM" id="MobiDB-lite"/>
    </source>
</evidence>
<feature type="transmembrane region" description="Helical" evidence="2">
    <location>
        <begin position="411"/>
        <end position="432"/>
    </location>
</feature>
<protein>
    <submittedName>
        <fullName evidence="3">Endogenous retrovirus group 3 member 1 Env polyprotein</fullName>
    </submittedName>
</protein>